<proteinExistence type="predicted"/>
<reference evidence="2" key="1">
    <citation type="journal article" date="2019" name="Int. J. Syst. Evol. Microbiol.">
        <title>The Global Catalogue of Microorganisms (GCM) 10K type strain sequencing project: providing services to taxonomists for standard genome sequencing and annotation.</title>
        <authorList>
            <consortium name="The Broad Institute Genomics Platform"/>
            <consortium name="The Broad Institute Genome Sequencing Center for Infectious Disease"/>
            <person name="Wu L."/>
            <person name="Ma J."/>
        </authorList>
    </citation>
    <scope>NUCLEOTIDE SEQUENCE [LARGE SCALE GENOMIC DNA]</scope>
    <source>
        <strain evidence="2">JCM 18081</strain>
    </source>
</reference>
<name>A0ABP9BX45_9ACTN</name>
<gene>
    <name evidence="1" type="ORF">GCM10023220_33260</name>
</gene>
<evidence type="ECO:0000313" key="2">
    <source>
        <dbReference type="Proteomes" id="UP001501265"/>
    </source>
</evidence>
<comment type="caution">
    <text evidence="1">The sequence shown here is derived from an EMBL/GenBank/DDBJ whole genome shotgun (WGS) entry which is preliminary data.</text>
</comment>
<keyword evidence="2" id="KW-1185">Reference proteome</keyword>
<organism evidence="1 2">
    <name type="scientific">Streptomyces ziwulingensis</name>
    <dbReference type="NCBI Taxonomy" id="1045501"/>
    <lineage>
        <taxon>Bacteria</taxon>
        <taxon>Bacillati</taxon>
        <taxon>Actinomycetota</taxon>
        <taxon>Actinomycetes</taxon>
        <taxon>Kitasatosporales</taxon>
        <taxon>Streptomycetaceae</taxon>
        <taxon>Streptomyces</taxon>
    </lineage>
</organism>
<sequence length="102" mass="11120">MASAASRAEATGASDTWAAAETVNAGTVRSLTRSGMRSGMVRIKSVRIKSVRIKSVCTTPPTGRPYSGLVPGRVRRSGRGWRDSLPGIRYLKLHNDRYLIIF</sequence>
<evidence type="ECO:0008006" key="3">
    <source>
        <dbReference type="Google" id="ProtNLM"/>
    </source>
</evidence>
<dbReference type="Proteomes" id="UP001501265">
    <property type="component" value="Unassembled WGS sequence"/>
</dbReference>
<dbReference type="EMBL" id="BAABIG010000026">
    <property type="protein sequence ID" value="GAA4801761.1"/>
    <property type="molecule type" value="Genomic_DNA"/>
</dbReference>
<accession>A0ABP9BX45</accession>
<evidence type="ECO:0000313" key="1">
    <source>
        <dbReference type="EMBL" id="GAA4801761.1"/>
    </source>
</evidence>
<protein>
    <recommendedName>
        <fullName evidence="3">Transposase</fullName>
    </recommendedName>
</protein>